<keyword evidence="8" id="KW-1185">Reference proteome</keyword>
<dbReference type="EMBL" id="BAABUJ010000012">
    <property type="protein sequence ID" value="GAA5799295.1"/>
    <property type="molecule type" value="Genomic_DNA"/>
</dbReference>
<proteinExistence type="predicted"/>
<evidence type="ECO:0000256" key="3">
    <source>
        <dbReference type="ARBA" id="ARBA00022989"/>
    </source>
</evidence>
<evidence type="ECO:0000256" key="5">
    <source>
        <dbReference type="SAM" id="Phobius"/>
    </source>
</evidence>
<keyword evidence="4 5" id="KW-0472">Membrane</keyword>
<evidence type="ECO:0000256" key="2">
    <source>
        <dbReference type="ARBA" id="ARBA00022692"/>
    </source>
</evidence>
<gene>
    <name evidence="7" type="ORF">HPULCUR_004706</name>
</gene>
<evidence type="ECO:0000313" key="8">
    <source>
        <dbReference type="Proteomes" id="UP001476247"/>
    </source>
</evidence>
<keyword evidence="3 5" id="KW-1133">Transmembrane helix</keyword>
<reference evidence="7 8" key="1">
    <citation type="submission" date="2024-04" db="EMBL/GenBank/DDBJ databases">
        <title>genome sequences of Mucor flavus KT1a and Helicostylum pulchrum KT1b strains isolation_sourced from the surface of a dry-aged beef.</title>
        <authorList>
            <person name="Toyotome T."/>
            <person name="Hosono M."/>
            <person name="Torimaru M."/>
            <person name="Fukuda K."/>
            <person name="Mikami N."/>
        </authorList>
    </citation>
    <scope>NUCLEOTIDE SEQUENCE [LARGE SCALE GENOMIC DNA]</scope>
    <source>
        <strain evidence="7 8">KT1b</strain>
    </source>
</reference>
<name>A0ABP9XY96_9FUNG</name>
<feature type="transmembrane region" description="Helical" evidence="5">
    <location>
        <begin position="153"/>
        <end position="173"/>
    </location>
</feature>
<evidence type="ECO:0000256" key="1">
    <source>
        <dbReference type="ARBA" id="ARBA00004173"/>
    </source>
</evidence>
<keyword evidence="2 5" id="KW-0812">Transmembrane</keyword>
<feature type="domain" description="HIG1" evidence="6">
    <location>
        <begin position="90"/>
        <end position="181"/>
    </location>
</feature>
<feature type="transmembrane region" description="Helical" evidence="5">
    <location>
        <begin position="21"/>
        <end position="40"/>
    </location>
</feature>
<evidence type="ECO:0000259" key="6">
    <source>
        <dbReference type="PROSITE" id="PS51503"/>
    </source>
</evidence>
<dbReference type="InterPro" id="IPR007667">
    <property type="entry name" value="Hypoxia_induced_domain"/>
</dbReference>
<evidence type="ECO:0000313" key="7">
    <source>
        <dbReference type="EMBL" id="GAA5799295.1"/>
    </source>
</evidence>
<comment type="caution">
    <text evidence="7">The sequence shown here is derived from an EMBL/GenBank/DDBJ whole genome shotgun (WGS) entry which is preliminary data.</text>
</comment>
<accession>A0ABP9XY96</accession>
<feature type="transmembrane region" description="Helical" evidence="5">
    <location>
        <begin position="118"/>
        <end position="138"/>
    </location>
</feature>
<dbReference type="PANTHER" id="PTHR28018:SF3">
    <property type="entry name" value="RESPIRATORY SUPERCOMPLEX FACTOR 2, MITOCHONDRIAL"/>
    <property type="match status" value="1"/>
</dbReference>
<dbReference type="Pfam" id="PF04588">
    <property type="entry name" value="HIG_1_N"/>
    <property type="match status" value="1"/>
</dbReference>
<dbReference type="InterPro" id="IPR040153">
    <property type="entry name" value="Rcf2"/>
</dbReference>
<dbReference type="PANTHER" id="PTHR28018">
    <property type="entry name" value="RESPIRATORY SUPERCOMPLEX FACTOR 2, MITOCHONDRIAL"/>
    <property type="match status" value="1"/>
</dbReference>
<protein>
    <recommendedName>
        <fullName evidence="6">HIG1 domain-containing protein</fullName>
    </recommendedName>
</protein>
<dbReference type="PROSITE" id="PS51503">
    <property type="entry name" value="HIG1"/>
    <property type="match status" value="1"/>
</dbReference>
<evidence type="ECO:0000256" key="4">
    <source>
        <dbReference type="ARBA" id="ARBA00023136"/>
    </source>
</evidence>
<organism evidence="7 8">
    <name type="scientific">Helicostylum pulchrum</name>
    <dbReference type="NCBI Taxonomy" id="562976"/>
    <lineage>
        <taxon>Eukaryota</taxon>
        <taxon>Fungi</taxon>
        <taxon>Fungi incertae sedis</taxon>
        <taxon>Mucoromycota</taxon>
        <taxon>Mucoromycotina</taxon>
        <taxon>Mucoromycetes</taxon>
        <taxon>Mucorales</taxon>
        <taxon>Mucorineae</taxon>
        <taxon>Mucoraceae</taxon>
        <taxon>Helicostylum</taxon>
    </lineage>
</organism>
<comment type="subcellular location">
    <subcellularLocation>
        <location evidence="1">Mitochondrion</location>
    </subcellularLocation>
</comment>
<sequence length="211" mass="23246">MTKLLSKEQEKTGEKIFFQSGLKGAVVGLGLGLVATALTIRKSPDFRALSRPYQAIIAASGSTAGFLFAADKAVSKYEMDVLGYTDEDMLRELRSNRVPDEHLSTFDRSLRYLNDNRWSFIGVSWAASMVGALGYSFSNKYLSTQQKVVQARMYAQAVTIAVLMVSASVSMYVGDDGKNRKEQPDAQLRAVLELPDSISPKHESKMVKQSS</sequence>
<feature type="transmembrane region" description="Helical" evidence="5">
    <location>
        <begin position="52"/>
        <end position="70"/>
    </location>
</feature>
<dbReference type="Proteomes" id="UP001476247">
    <property type="component" value="Unassembled WGS sequence"/>
</dbReference>